<dbReference type="Pfam" id="PF17827">
    <property type="entry name" value="PrmC_N"/>
    <property type="match status" value="1"/>
</dbReference>
<keyword evidence="3" id="KW-0949">S-adenosyl-L-methionine</keyword>
<dbReference type="InterPro" id="IPR050320">
    <property type="entry name" value="N5-glutamine_MTase"/>
</dbReference>
<keyword evidence="6" id="KW-1185">Reference proteome</keyword>
<reference evidence="5 6" key="1">
    <citation type="submission" date="2024-09" db="EMBL/GenBank/DDBJ databases">
        <authorList>
            <person name="Sun Q."/>
            <person name="Mori K."/>
        </authorList>
    </citation>
    <scope>NUCLEOTIDE SEQUENCE [LARGE SCALE GENOMIC DNA]</scope>
    <source>
        <strain evidence="5 6">JCM 15389</strain>
    </source>
</reference>
<dbReference type="GO" id="GO:0102559">
    <property type="term" value="F:peptide chain release factor N(5)-glutamine methyltransferase activity"/>
    <property type="evidence" value="ECO:0007669"/>
    <property type="project" value="UniProtKB-EC"/>
</dbReference>
<dbReference type="InterPro" id="IPR004556">
    <property type="entry name" value="HemK-like"/>
</dbReference>
<protein>
    <submittedName>
        <fullName evidence="5">Peptide chain release factor N(5)-glutamine methyltransferase</fullName>
        <ecNumber evidence="5">2.1.1.297</ecNumber>
    </submittedName>
</protein>
<dbReference type="EC" id="2.1.1.297" evidence="5"/>
<keyword evidence="1 5" id="KW-0489">Methyltransferase</keyword>
<dbReference type="NCBIfam" id="TIGR00536">
    <property type="entry name" value="hemK_fam"/>
    <property type="match status" value="1"/>
</dbReference>
<dbReference type="Gene3D" id="1.10.8.10">
    <property type="entry name" value="DNA helicase RuvA subunit, C-terminal domain"/>
    <property type="match status" value="1"/>
</dbReference>
<gene>
    <name evidence="5" type="primary">prmC</name>
    <name evidence="5" type="ORF">ACFFRE_04595</name>
</gene>
<accession>A0ABV6C3L0</accession>
<evidence type="ECO:0000313" key="6">
    <source>
        <dbReference type="Proteomes" id="UP001589788"/>
    </source>
</evidence>
<dbReference type="Proteomes" id="UP001589788">
    <property type="component" value="Unassembled WGS sequence"/>
</dbReference>
<dbReference type="NCBIfam" id="TIGR03534">
    <property type="entry name" value="RF_mod_PrmC"/>
    <property type="match status" value="1"/>
</dbReference>
<dbReference type="Gene3D" id="3.40.50.150">
    <property type="entry name" value="Vaccinia Virus protein VP39"/>
    <property type="match status" value="1"/>
</dbReference>
<dbReference type="GO" id="GO:0032259">
    <property type="term" value="P:methylation"/>
    <property type="evidence" value="ECO:0007669"/>
    <property type="project" value="UniProtKB-KW"/>
</dbReference>
<keyword evidence="2 5" id="KW-0808">Transferase</keyword>
<dbReference type="PANTHER" id="PTHR18895:SF74">
    <property type="entry name" value="MTRF1L RELEASE FACTOR GLUTAMINE METHYLTRANSFERASE"/>
    <property type="match status" value="1"/>
</dbReference>
<dbReference type="InterPro" id="IPR029063">
    <property type="entry name" value="SAM-dependent_MTases_sf"/>
</dbReference>
<name>A0ABV6C3L0_9ACTN</name>
<evidence type="ECO:0000256" key="2">
    <source>
        <dbReference type="ARBA" id="ARBA00022679"/>
    </source>
</evidence>
<evidence type="ECO:0000259" key="4">
    <source>
        <dbReference type="Pfam" id="PF17827"/>
    </source>
</evidence>
<sequence length="334" mass="35589">MAESRFAPDPGSGEDHGQEVRDVLLRTARQLGSAMEARWVLEHVLGQGTSAILLAQRAARLDPGALARLDRLVDRRLSGEPLQYVLGSWSFRGIELRVDPRVLIPRPETEVVVGHALDELGPALDLAAALGQSPHAEVLAVDLGTGSGAIAAALAVEGPARVGDRPLRVLAVDDAPDALEVAAANLQALGKRHPGAAPVELRQGDWFDALPGDLAGQVTLAVANPPYVAEAEWRALDPTVRDHEPRRALVGGPTGREAVDRILAQACRWLAPWGVLVVELAPSQAEDAALRALVDGFDAVVVRHDLAGRPRALIARRWGTTAEDPTDDEEEHRG</sequence>
<proteinExistence type="predicted"/>
<dbReference type="InterPro" id="IPR040758">
    <property type="entry name" value="PrmC_N"/>
</dbReference>
<dbReference type="InterPro" id="IPR002052">
    <property type="entry name" value="DNA_methylase_N6_adenine_CS"/>
</dbReference>
<organism evidence="5 6">
    <name type="scientific">Aciditerrimonas ferrireducens</name>
    <dbReference type="NCBI Taxonomy" id="667306"/>
    <lineage>
        <taxon>Bacteria</taxon>
        <taxon>Bacillati</taxon>
        <taxon>Actinomycetota</taxon>
        <taxon>Acidimicrobiia</taxon>
        <taxon>Acidimicrobiales</taxon>
        <taxon>Acidimicrobiaceae</taxon>
        <taxon>Aciditerrimonas</taxon>
    </lineage>
</organism>
<comment type="caution">
    <text evidence="5">The sequence shown here is derived from an EMBL/GenBank/DDBJ whole genome shotgun (WGS) entry which is preliminary data.</text>
</comment>
<dbReference type="PANTHER" id="PTHR18895">
    <property type="entry name" value="HEMK METHYLTRANSFERASE"/>
    <property type="match status" value="1"/>
</dbReference>
<dbReference type="SUPFAM" id="SSF53335">
    <property type="entry name" value="S-adenosyl-L-methionine-dependent methyltransferases"/>
    <property type="match status" value="1"/>
</dbReference>
<feature type="domain" description="Release factor glutamine methyltransferase N-terminal" evidence="4">
    <location>
        <begin position="34"/>
        <end position="87"/>
    </location>
</feature>
<dbReference type="CDD" id="cd02440">
    <property type="entry name" value="AdoMet_MTases"/>
    <property type="match status" value="1"/>
</dbReference>
<evidence type="ECO:0000256" key="3">
    <source>
        <dbReference type="ARBA" id="ARBA00022691"/>
    </source>
</evidence>
<dbReference type="EMBL" id="JBHLYQ010000030">
    <property type="protein sequence ID" value="MFC0081431.1"/>
    <property type="molecule type" value="Genomic_DNA"/>
</dbReference>
<dbReference type="RefSeq" id="WP_248105360.1">
    <property type="nucleotide sequence ID" value="NZ_JAKHEX010000002.1"/>
</dbReference>
<dbReference type="InterPro" id="IPR019874">
    <property type="entry name" value="RF_methyltr_PrmC"/>
</dbReference>
<dbReference type="PROSITE" id="PS00092">
    <property type="entry name" value="N6_MTASE"/>
    <property type="match status" value="1"/>
</dbReference>
<evidence type="ECO:0000256" key="1">
    <source>
        <dbReference type="ARBA" id="ARBA00022603"/>
    </source>
</evidence>
<evidence type="ECO:0000313" key="5">
    <source>
        <dbReference type="EMBL" id="MFC0081431.1"/>
    </source>
</evidence>